<name>A0A0H5LU00_YERIN</name>
<dbReference type="EMBL" id="CWJI01000002">
    <property type="protein sequence ID" value="CRY54387.1"/>
    <property type="molecule type" value="Genomic_DNA"/>
</dbReference>
<dbReference type="AlphaFoldDB" id="A0A0H5LU00"/>
<evidence type="ECO:0000313" key="2">
    <source>
        <dbReference type="EMBL" id="CRY54387.1"/>
    </source>
</evidence>
<dbReference type="Proteomes" id="UP000043316">
    <property type="component" value="Unassembled WGS sequence"/>
</dbReference>
<dbReference type="SMART" id="SM00530">
    <property type="entry name" value="HTH_XRE"/>
    <property type="match status" value="1"/>
</dbReference>
<protein>
    <submittedName>
        <fullName evidence="2">Uncharacterized conserved small protein</fullName>
    </submittedName>
</protein>
<gene>
    <name evidence="2" type="ORF">ERS008476_01308</name>
</gene>
<evidence type="ECO:0000313" key="3">
    <source>
        <dbReference type="Proteomes" id="UP000043316"/>
    </source>
</evidence>
<dbReference type="SUPFAM" id="SSF47413">
    <property type="entry name" value="lambda repressor-like DNA-binding domains"/>
    <property type="match status" value="1"/>
</dbReference>
<dbReference type="Gene3D" id="1.10.260.40">
    <property type="entry name" value="lambda repressor-like DNA-binding domains"/>
    <property type="match status" value="1"/>
</dbReference>
<proteinExistence type="predicted"/>
<accession>A0A0H5LU00</accession>
<dbReference type="GO" id="GO:0003677">
    <property type="term" value="F:DNA binding"/>
    <property type="evidence" value="ECO:0007669"/>
    <property type="project" value="InterPro"/>
</dbReference>
<dbReference type="PROSITE" id="PS50943">
    <property type="entry name" value="HTH_CROC1"/>
    <property type="match status" value="1"/>
</dbReference>
<dbReference type="Pfam" id="PF13744">
    <property type="entry name" value="HTH_37"/>
    <property type="match status" value="1"/>
</dbReference>
<dbReference type="InterPro" id="IPR039554">
    <property type="entry name" value="HigA2-like_HTH"/>
</dbReference>
<sequence>MNIQTFDSVWDAISETPEQAENMKVRSLLIQALNAWIERKGLTPTEAADALGLTQPRVSELMHGKIQLFSIDKLISIMARAGLHIGRIEINESAVA</sequence>
<dbReference type="InterPro" id="IPR001387">
    <property type="entry name" value="Cro/C1-type_HTH"/>
</dbReference>
<organism evidence="2 3">
    <name type="scientific">Yersinia intermedia</name>
    <dbReference type="NCBI Taxonomy" id="631"/>
    <lineage>
        <taxon>Bacteria</taxon>
        <taxon>Pseudomonadati</taxon>
        <taxon>Pseudomonadota</taxon>
        <taxon>Gammaproteobacteria</taxon>
        <taxon>Enterobacterales</taxon>
        <taxon>Yersiniaceae</taxon>
        <taxon>Yersinia</taxon>
    </lineage>
</organism>
<feature type="domain" description="HTH cro/C1-type" evidence="1">
    <location>
        <begin position="33"/>
        <end position="88"/>
    </location>
</feature>
<evidence type="ECO:0000259" key="1">
    <source>
        <dbReference type="PROSITE" id="PS50943"/>
    </source>
</evidence>
<dbReference type="InterPro" id="IPR010982">
    <property type="entry name" value="Lambda_DNA-bd_dom_sf"/>
</dbReference>
<dbReference type="RefSeq" id="WP_053009202.1">
    <property type="nucleotide sequence ID" value="NZ_CWJI01000002.1"/>
</dbReference>
<reference evidence="3" key="1">
    <citation type="submission" date="2015-03" db="EMBL/GenBank/DDBJ databases">
        <authorList>
            <consortium name="Pathogen Informatics"/>
        </authorList>
    </citation>
    <scope>NUCLEOTIDE SEQUENCE [LARGE SCALE GENOMIC DNA]</scope>
    <source>
        <strain evidence="3">R148</strain>
    </source>
</reference>